<keyword evidence="3" id="KW-1185">Reference proteome</keyword>
<dbReference type="AlphaFoldDB" id="A0A3E3I350"/>
<evidence type="ECO:0000313" key="2">
    <source>
        <dbReference type="EMBL" id="RGE59222.1"/>
    </source>
</evidence>
<organism evidence="2 3">
    <name type="scientific">Eisenbergiella massiliensis</name>
    <dbReference type="NCBI Taxonomy" id="1720294"/>
    <lineage>
        <taxon>Bacteria</taxon>
        <taxon>Bacillati</taxon>
        <taxon>Bacillota</taxon>
        <taxon>Clostridia</taxon>
        <taxon>Lachnospirales</taxon>
        <taxon>Lachnospiraceae</taxon>
        <taxon>Eisenbergiella</taxon>
    </lineage>
</organism>
<dbReference type="Proteomes" id="UP000260812">
    <property type="component" value="Unassembled WGS sequence"/>
</dbReference>
<feature type="region of interest" description="Disordered" evidence="1">
    <location>
        <begin position="47"/>
        <end position="72"/>
    </location>
</feature>
<reference evidence="2" key="1">
    <citation type="submission" date="2018-08" db="EMBL/GenBank/DDBJ databases">
        <title>A genome reference for cultivated species of the human gut microbiota.</title>
        <authorList>
            <person name="Zou Y."/>
            <person name="Xue W."/>
            <person name="Luo G."/>
        </authorList>
    </citation>
    <scope>NUCLEOTIDE SEQUENCE [LARGE SCALE GENOMIC DNA]</scope>
    <source>
        <strain evidence="2">TF05-5AC</strain>
    </source>
</reference>
<feature type="compositionally biased region" description="Basic and acidic residues" evidence="1">
    <location>
        <begin position="47"/>
        <end position="62"/>
    </location>
</feature>
<evidence type="ECO:0000313" key="3">
    <source>
        <dbReference type="Proteomes" id="UP000260812"/>
    </source>
</evidence>
<name>A0A3E3I350_9FIRM</name>
<sequence length="72" mass="8651">MIDAHVHLEKGPYTREWLQEFIFYAQERGIREIYFLEHTHIFRECSKQKSELGNKKSQDKRPQRLSGTRGSN</sequence>
<protein>
    <recommendedName>
        <fullName evidence="4">Histidinol-phosphatase</fullName>
    </recommendedName>
</protein>
<dbReference type="Gene3D" id="3.20.20.140">
    <property type="entry name" value="Metal-dependent hydrolases"/>
    <property type="match status" value="1"/>
</dbReference>
<dbReference type="EMBL" id="QVLV01000009">
    <property type="protein sequence ID" value="RGE59222.1"/>
    <property type="molecule type" value="Genomic_DNA"/>
</dbReference>
<comment type="caution">
    <text evidence="2">The sequence shown here is derived from an EMBL/GenBank/DDBJ whole genome shotgun (WGS) entry which is preliminary data.</text>
</comment>
<proteinExistence type="predicted"/>
<evidence type="ECO:0000256" key="1">
    <source>
        <dbReference type="SAM" id="MobiDB-lite"/>
    </source>
</evidence>
<gene>
    <name evidence="2" type="ORF">DXC51_14725</name>
</gene>
<evidence type="ECO:0008006" key="4">
    <source>
        <dbReference type="Google" id="ProtNLM"/>
    </source>
</evidence>
<accession>A0A3E3I350</accession>